<evidence type="ECO:0000313" key="3">
    <source>
        <dbReference type="Proteomes" id="UP001199469"/>
    </source>
</evidence>
<dbReference type="InterPro" id="IPR027417">
    <property type="entry name" value="P-loop_NTPase"/>
</dbReference>
<keyword evidence="3" id="KW-1185">Reference proteome</keyword>
<gene>
    <name evidence="2" type="ORF">LQ327_20205</name>
</gene>
<comment type="caution">
    <text evidence="2">The sequence shown here is derived from an EMBL/GenBank/DDBJ whole genome shotgun (WGS) entry which is preliminary data.</text>
</comment>
<proteinExistence type="predicted"/>
<feature type="region of interest" description="Disordered" evidence="1">
    <location>
        <begin position="413"/>
        <end position="436"/>
    </location>
</feature>
<name>A0ABS8PCR9_9PSEU</name>
<dbReference type="SUPFAM" id="SSF52540">
    <property type="entry name" value="P-loop containing nucleoside triphosphate hydrolases"/>
    <property type="match status" value="1"/>
</dbReference>
<evidence type="ECO:0000313" key="2">
    <source>
        <dbReference type="EMBL" id="MCD2195697.1"/>
    </source>
</evidence>
<accession>A0ABS8PCR9</accession>
<dbReference type="Pfam" id="PF13481">
    <property type="entry name" value="AAA_25"/>
    <property type="match status" value="1"/>
</dbReference>
<dbReference type="Gene3D" id="3.40.50.300">
    <property type="entry name" value="P-loop containing nucleotide triphosphate hydrolases"/>
    <property type="match status" value="1"/>
</dbReference>
<dbReference type="EMBL" id="JAJNDB010000004">
    <property type="protein sequence ID" value="MCD2195697.1"/>
    <property type="molecule type" value="Genomic_DNA"/>
</dbReference>
<protein>
    <submittedName>
        <fullName evidence="2">AAA family ATPase</fullName>
    </submittedName>
</protein>
<dbReference type="RefSeq" id="WP_230737526.1">
    <property type="nucleotide sequence ID" value="NZ_JAJNDB010000004.1"/>
</dbReference>
<reference evidence="2 3" key="1">
    <citation type="submission" date="2021-11" db="EMBL/GenBank/DDBJ databases">
        <title>Draft genome sequence of Actinomycetospora sp. SF1 isolated from the rhizosphere soil.</title>
        <authorList>
            <person name="Duangmal K."/>
            <person name="Chantavorakit T."/>
        </authorList>
    </citation>
    <scope>NUCLEOTIDE SEQUENCE [LARGE SCALE GENOMIC DNA]</scope>
    <source>
        <strain evidence="2 3">TBRC 5722</strain>
    </source>
</reference>
<dbReference type="Proteomes" id="UP001199469">
    <property type="component" value="Unassembled WGS sequence"/>
</dbReference>
<organism evidence="2 3">
    <name type="scientific">Actinomycetospora endophytica</name>
    <dbReference type="NCBI Taxonomy" id="2291215"/>
    <lineage>
        <taxon>Bacteria</taxon>
        <taxon>Bacillati</taxon>
        <taxon>Actinomycetota</taxon>
        <taxon>Actinomycetes</taxon>
        <taxon>Pseudonocardiales</taxon>
        <taxon>Pseudonocardiaceae</taxon>
        <taxon>Actinomycetospora</taxon>
    </lineage>
</organism>
<feature type="region of interest" description="Disordered" evidence="1">
    <location>
        <begin position="1"/>
        <end position="77"/>
    </location>
</feature>
<feature type="compositionally biased region" description="Basic and acidic residues" evidence="1">
    <location>
        <begin position="1"/>
        <end position="29"/>
    </location>
</feature>
<evidence type="ECO:0000256" key="1">
    <source>
        <dbReference type="SAM" id="MobiDB-lite"/>
    </source>
</evidence>
<sequence length="436" mass="45698">MTARRPDTQRGREVSERLTRQYAQRRAEQAETVPDEPAEAASRQATSGRSGRPKGAKGAGPQNALPSLPSALPSEREEVTARGPLPLIVRLDSVIAEPVTWLWNGRIPAGKLVTLDGDPGLGKSTIALTIAAHLSRGRPWPDGAQCPEGDTLILSAEDGLADTMRPRLDAAGADPSRIHALTAVKTSADHGTVTRPVTLADTGIIRSAIEDTGARLLVVDVLMAYLPAGRDANSDQDVRSVLHGVAEIADDTGATVLLLRHLNKGGSGSSPMYRGGGSIGIVGAARAGYVVGADPDDDTGRVLACVKLNIGGSEPDSLKYRLDGDTGTDAARVVWGEASPHRAADLLNRSDDEYDERREVEMWLSGVIADRAGTVAAKDAFGAAGQLGYSRDQVKRAKKRLGLVAEKVGMSGGWHWTDPALSTPEGSAKGAKGADS</sequence>